<dbReference type="AlphaFoldDB" id="A0A7R9H2X9"/>
<protein>
    <submittedName>
        <fullName evidence="1">Uncharacterized protein</fullName>
    </submittedName>
</protein>
<evidence type="ECO:0000313" key="1">
    <source>
        <dbReference type="EMBL" id="CAD7406905.1"/>
    </source>
</evidence>
<reference evidence="1" key="1">
    <citation type="submission" date="2020-11" db="EMBL/GenBank/DDBJ databases">
        <authorList>
            <person name="Tran Van P."/>
        </authorList>
    </citation>
    <scope>NUCLEOTIDE SEQUENCE</scope>
</reference>
<sequence>MRLALSLTRRLTLTLTMKLTLGLTMKLAISLTLSCLLASRLVGAHALIVSPKHIVYCRAEPTVLKKYFQVASNGQRGLFRNYPRRADNADELETLCDRFRSSSRDTAMYLPLESGLDSTGKPALVLYFRVQFYVDTPLLLRLVDTF</sequence>
<proteinExistence type="predicted"/>
<dbReference type="EMBL" id="OD003044">
    <property type="protein sequence ID" value="CAD7406905.1"/>
    <property type="molecule type" value="Genomic_DNA"/>
</dbReference>
<gene>
    <name evidence="1" type="ORF">TPSB3V08_LOCUS5634</name>
</gene>
<name>A0A7R9H2X9_TIMPO</name>
<organism evidence="1">
    <name type="scientific">Timema poppense</name>
    <name type="common">Walking stick</name>
    <dbReference type="NCBI Taxonomy" id="170557"/>
    <lineage>
        <taxon>Eukaryota</taxon>
        <taxon>Metazoa</taxon>
        <taxon>Ecdysozoa</taxon>
        <taxon>Arthropoda</taxon>
        <taxon>Hexapoda</taxon>
        <taxon>Insecta</taxon>
        <taxon>Pterygota</taxon>
        <taxon>Neoptera</taxon>
        <taxon>Polyneoptera</taxon>
        <taxon>Phasmatodea</taxon>
        <taxon>Timematodea</taxon>
        <taxon>Timematoidea</taxon>
        <taxon>Timematidae</taxon>
        <taxon>Timema</taxon>
    </lineage>
</organism>
<accession>A0A7R9H2X9</accession>